<reference evidence="1 2" key="1">
    <citation type="submission" date="2024-02" db="EMBL/GenBank/DDBJ databases">
        <title>Chromosome-level genome assembly of the Eurasian Minnow (Phoxinus phoxinus).</title>
        <authorList>
            <person name="Oriowo T.O."/>
            <person name="Martin S."/>
            <person name="Stange M."/>
            <person name="Chrysostomakis Y."/>
            <person name="Brown T."/>
            <person name="Winkler S."/>
            <person name="Kukowka S."/>
            <person name="Myers E.W."/>
            <person name="Bohne A."/>
        </authorList>
    </citation>
    <scope>NUCLEOTIDE SEQUENCE [LARGE SCALE GENOMIC DNA]</scope>
    <source>
        <strain evidence="1">ZFMK-TIS-60720</strain>
        <tissue evidence="1">Whole Organism</tissue>
    </source>
</reference>
<name>A0AAN9CIM4_9TELE</name>
<accession>A0AAN9CIM4</accession>
<organism evidence="1 2">
    <name type="scientific">Phoxinus phoxinus</name>
    <name type="common">Eurasian minnow</name>
    <dbReference type="NCBI Taxonomy" id="58324"/>
    <lineage>
        <taxon>Eukaryota</taxon>
        <taxon>Metazoa</taxon>
        <taxon>Chordata</taxon>
        <taxon>Craniata</taxon>
        <taxon>Vertebrata</taxon>
        <taxon>Euteleostomi</taxon>
        <taxon>Actinopterygii</taxon>
        <taxon>Neopterygii</taxon>
        <taxon>Teleostei</taxon>
        <taxon>Ostariophysi</taxon>
        <taxon>Cypriniformes</taxon>
        <taxon>Leuciscidae</taxon>
        <taxon>Phoxininae</taxon>
        <taxon>Phoxinus</taxon>
    </lineage>
</organism>
<proteinExistence type="predicted"/>
<dbReference type="AlphaFoldDB" id="A0AAN9CIM4"/>
<protein>
    <submittedName>
        <fullName evidence="1">Uncharacterized protein</fullName>
    </submittedName>
</protein>
<gene>
    <name evidence="1" type="ORF">R3I93_016733</name>
</gene>
<sequence length="85" mass="9411">MMRRRDSVLNLTKITPCIYVSCLPSCLPHHSGSDVYRREILRSSLRSEVVVCLSPGRTITNIVTSLGEGICSPSEKSRNKMEASS</sequence>
<evidence type="ECO:0000313" key="1">
    <source>
        <dbReference type="EMBL" id="KAK7136497.1"/>
    </source>
</evidence>
<dbReference type="Proteomes" id="UP001364617">
    <property type="component" value="Unassembled WGS sequence"/>
</dbReference>
<comment type="caution">
    <text evidence="1">The sequence shown here is derived from an EMBL/GenBank/DDBJ whole genome shotgun (WGS) entry which is preliminary data.</text>
</comment>
<keyword evidence="2" id="KW-1185">Reference proteome</keyword>
<dbReference type="EMBL" id="JAYKXH010000018">
    <property type="protein sequence ID" value="KAK7136497.1"/>
    <property type="molecule type" value="Genomic_DNA"/>
</dbReference>
<evidence type="ECO:0000313" key="2">
    <source>
        <dbReference type="Proteomes" id="UP001364617"/>
    </source>
</evidence>